<dbReference type="GO" id="GO:0016757">
    <property type="term" value="F:glycosyltransferase activity"/>
    <property type="evidence" value="ECO:0007669"/>
    <property type="project" value="InterPro"/>
</dbReference>
<dbReference type="Pfam" id="PF00534">
    <property type="entry name" value="Glycos_transf_1"/>
    <property type="match status" value="1"/>
</dbReference>
<name>A0AAP2W776_9EURY</name>
<evidence type="ECO:0000256" key="1">
    <source>
        <dbReference type="ARBA" id="ARBA00022679"/>
    </source>
</evidence>
<dbReference type="PANTHER" id="PTHR46401">
    <property type="entry name" value="GLYCOSYLTRANSFERASE WBBK-RELATED"/>
    <property type="match status" value="1"/>
</dbReference>
<evidence type="ECO:0000259" key="2">
    <source>
        <dbReference type="Pfam" id="PF00534"/>
    </source>
</evidence>
<proteinExistence type="predicted"/>
<evidence type="ECO:0000313" key="4">
    <source>
        <dbReference type="Proteomes" id="UP001320159"/>
    </source>
</evidence>
<dbReference type="PANTHER" id="PTHR46401:SF2">
    <property type="entry name" value="GLYCOSYLTRANSFERASE WBBK-RELATED"/>
    <property type="match status" value="1"/>
</dbReference>
<keyword evidence="1 3" id="KW-0808">Transferase</keyword>
<dbReference type="Gene3D" id="3.40.50.2000">
    <property type="entry name" value="Glycogen Phosphorylase B"/>
    <property type="match status" value="2"/>
</dbReference>
<sequence>MGRKRIAIVVQRYGKEVLGGSESLARDIAMCLSDDFDVEVLTTCALEYSTWANHFPEGESVEDGINIRRFKNDRQRSIFFKPWNVLLRNVPHTLGMEKLWMSMMGPYSSRLIKHVADNRDVYDLFIFVTYMYATTYYCLPLVKDKSILVPTAHDEPYIRYSVYRDIFNSSRKLVYLTHEEKAFVDQLFNLGTEKGDVIGAPVKLPEVSAEDFRVKYGIRGDFILYLGRIEAMKGLNVLIDYFQDYVYQRKSDLKLVLCGKGPMKITEKDNVISLGFISDEDKSGAIKAASAVVNPSLYESFSYSVLESMLCGTPVIANGQCEVLKGHCDRSGAGVSYGSYEEFANAIDAVLNNEEARKKMSVCGIAYVGDNYSPDAVRKKYISTIDGLMSIRLS</sequence>
<comment type="caution">
    <text evidence="3">The sequence shown here is derived from an EMBL/GenBank/DDBJ whole genome shotgun (WGS) entry which is preliminary data.</text>
</comment>
<gene>
    <name evidence="3" type="ORF">CUJ83_14000</name>
</gene>
<dbReference type="SUPFAM" id="SSF53756">
    <property type="entry name" value="UDP-Glycosyltransferase/glycogen phosphorylase"/>
    <property type="match status" value="1"/>
</dbReference>
<organism evidence="3 4">
    <name type="scientific">Methanooceanicella nereidis</name>
    <dbReference type="NCBI Taxonomy" id="2052831"/>
    <lineage>
        <taxon>Archaea</taxon>
        <taxon>Methanobacteriati</taxon>
        <taxon>Methanobacteriota</taxon>
        <taxon>Stenosarchaea group</taxon>
        <taxon>Methanomicrobia</taxon>
        <taxon>Methanocellales</taxon>
        <taxon>Methanocellaceae</taxon>
        <taxon>Methanooceanicella</taxon>
    </lineage>
</organism>
<dbReference type="Proteomes" id="UP001320159">
    <property type="component" value="Unassembled WGS sequence"/>
</dbReference>
<accession>A0AAP2W776</accession>
<dbReference type="InterPro" id="IPR001296">
    <property type="entry name" value="Glyco_trans_1"/>
</dbReference>
<protein>
    <submittedName>
        <fullName evidence="3">Glycosyl transferase family 1</fullName>
    </submittedName>
</protein>
<evidence type="ECO:0000313" key="3">
    <source>
        <dbReference type="EMBL" id="MCD1296112.1"/>
    </source>
</evidence>
<reference evidence="3 4" key="1">
    <citation type="submission" date="2017-11" db="EMBL/GenBank/DDBJ databases">
        <title>Isolation and Characterization of Family Methanocellaceae Species from Potential Methane Hydrate Area Offshore Southwestern Taiwan.</title>
        <authorList>
            <person name="Zhang W.-L."/>
            <person name="Chen W.-C."/>
            <person name="Lai M.-C."/>
            <person name="Chen S.-C."/>
        </authorList>
    </citation>
    <scope>NUCLEOTIDE SEQUENCE [LARGE SCALE GENOMIC DNA]</scope>
    <source>
        <strain evidence="3 4">CWC-04</strain>
    </source>
</reference>
<dbReference type="RefSeq" id="WP_230742999.1">
    <property type="nucleotide sequence ID" value="NZ_PGCK01000013.1"/>
</dbReference>
<keyword evidence="4" id="KW-1185">Reference proteome</keyword>
<dbReference type="AlphaFoldDB" id="A0AAP2W776"/>
<dbReference type="CDD" id="cd03801">
    <property type="entry name" value="GT4_PimA-like"/>
    <property type="match status" value="1"/>
</dbReference>
<dbReference type="EMBL" id="PGCK01000013">
    <property type="protein sequence ID" value="MCD1296112.1"/>
    <property type="molecule type" value="Genomic_DNA"/>
</dbReference>
<feature type="domain" description="Glycosyl transferase family 1" evidence="2">
    <location>
        <begin position="220"/>
        <end position="361"/>
    </location>
</feature>